<feature type="domain" description="Glycosyl transferase family 1" evidence="1">
    <location>
        <begin position="190"/>
        <end position="365"/>
    </location>
</feature>
<evidence type="ECO:0000259" key="2">
    <source>
        <dbReference type="Pfam" id="PF13439"/>
    </source>
</evidence>
<dbReference type="SUPFAM" id="SSF48208">
    <property type="entry name" value="Six-hairpin glycosidases"/>
    <property type="match status" value="1"/>
</dbReference>
<evidence type="ECO:0000313" key="4">
    <source>
        <dbReference type="Proteomes" id="UP000177614"/>
    </source>
</evidence>
<dbReference type="Pfam" id="PF13439">
    <property type="entry name" value="Glyco_transf_4"/>
    <property type="match status" value="1"/>
</dbReference>
<dbReference type="InterPro" id="IPR001296">
    <property type="entry name" value="Glyco_trans_1"/>
</dbReference>
<protein>
    <recommendedName>
        <fullName evidence="5">Glycosyl transferase family 1 domain-containing protein</fullName>
    </recommendedName>
</protein>
<dbReference type="GO" id="GO:0016757">
    <property type="term" value="F:glycosyltransferase activity"/>
    <property type="evidence" value="ECO:0007669"/>
    <property type="project" value="InterPro"/>
</dbReference>
<dbReference type="PANTHER" id="PTHR12526">
    <property type="entry name" value="GLYCOSYLTRANSFERASE"/>
    <property type="match status" value="1"/>
</dbReference>
<accession>A0A1F4XM93</accession>
<dbReference type="CDD" id="cd03822">
    <property type="entry name" value="GT4_mannosyltransferase-like"/>
    <property type="match status" value="1"/>
</dbReference>
<dbReference type="Gene3D" id="3.40.50.2000">
    <property type="entry name" value="Glycogen Phosphorylase B"/>
    <property type="match status" value="2"/>
</dbReference>
<evidence type="ECO:0008006" key="5">
    <source>
        <dbReference type="Google" id="ProtNLM"/>
    </source>
</evidence>
<dbReference type="STRING" id="1817814.A2V81_00540"/>
<dbReference type="Pfam" id="PF00534">
    <property type="entry name" value="Glycos_transf_1"/>
    <property type="match status" value="1"/>
</dbReference>
<comment type="caution">
    <text evidence="3">The sequence shown here is derived from an EMBL/GenBank/DDBJ whole genome shotgun (WGS) entry which is preliminary data.</text>
</comment>
<dbReference type="InterPro" id="IPR008928">
    <property type="entry name" value="6-hairpin_glycosidase_sf"/>
</dbReference>
<evidence type="ECO:0000259" key="1">
    <source>
        <dbReference type="Pfam" id="PF00534"/>
    </source>
</evidence>
<proteinExistence type="predicted"/>
<dbReference type="AlphaFoldDB" id="A0A1F4XM93"/>
<dbReference type="PANTHER" id="PTHR12526:SF572">
    <property type="entry name" value="BLL5144 PROTEIN"/>
    <property type="match status" value="1"/>
</dbReference>
<dbReference type="Proteomes" id="UP000177614">
    <property type="component" value="Unassembled WGS sequence"/>
</dbReference>
<sequence>MIQDQLEKGWIVVLTTFPPRACGIATFSNDLCQAFDRLFAPELETKIIAMNSSANTNLDYSDKVIGQIRQNNRADYVAMADRLNKSPQVKLVTIQHEFGLYDGLYGDYLLAFTNTLRKPLVITFHTVLPDPDDHLYHLVQTLVTHARTIVVMTDASRKILETTYNIATEKITVIPHGIHPVSFEPSHKAKKHLQLFPKKTLLSTFGLLSRSKGIEHVLEALPGVIGQHPNVHYLIIGVTHPVVLREEGESYREFLMQRITELGLKQHVSFHNHFLKTEELLQYLNATDIYLATPLNPNQAVSGTLSYALGVGRPVIATAFAQAKEIVTPELGMLVDFQKPDQITQALLALLSDQPKQKLLGKTAYFKTRAMTWPNIATAYMKTFKNFVPSLHSYEKHAPVVKMDHLSKLTDDFGIIQFAKLAEPDPSSGYTVDDNARALIIAVRYYQQKKLASSLAAALIYLNFLHFVRKSDGKFENYVNQERKLSHNQNNEENLDDANGRTLYALAVAATSPDMSTQIREKAQSMYEESFSVADHFTSPRAKAFFIKSLALQINAQPKAIYIEKLTSNCNFLLGLYEVHSSTHWQWFEPILTYSNALLSEALLTGYSVTDNQTYLDIGKKTLDFLIANTFENNMYIPIGQHGWFQRGGQRHKFDQQPEDTASMIETLRTMYNISQISHYHELCHRAFHWFLGENLLSQVIYDQVTGGCYDGLGEHEVNLNEGAESTLSYLSSRLLIA</sequence>
<evidence type="ECO:0000313" key="3">
    <source>
        <dbReference type="EMBL" id="OGC82213.1"/>
    </source>
</evidence>
<feature type="domain" description="Glycosyltransferase subfamily 4-like N-terminal" evidence="2">
    <location>
        <begin position="109"/>
        <end position="179"/>
    </location>
</feature>
<dbReference type="SUPFAM" id="SSF53756">
    <property type="entry name" value="UDP-Glycosyltransferase/glycogen phosphorylase"/>
    <property type="match status" value="1"/>
</dbReference>
<organism evidence="3 4">
    <name type="scientific">Candidatus Abawacabacteria bacterium RBG_16_42_10</name>
    <dbReference type="NCBI Taxonomy" id="1817814"/>
    <lineage>
        <taxon>Bacteria</taxon>
        <taxon>Candidatus Abawacaibacteriota</taxon>
    </lineage>
</organism>
<dbReference type="EMBL" id="MEWR01000009">
    <property type="protein sequence ID" value="OGC82213.1"/>
    <property type="molecule type" value="Genomic_DNA"/>
</dbReference>
<dbReference type="GO" id="GO:0005975">
    <property type="term" value="P:carbohydrate metabolic process"/>
    <property type="evidence" value="ECO:0007669"/>
    <property type="project" value="InterPro"/>
</dbReference>
<reference evidence="3 4" key="1">
    <citation type="journal article" date="2016" name="Nat. Commun.">
        <title>Thousands of microbial genomes shed light on interconnected biogeochemical processes in an aquifer system.</title>
        <authorList>
            <person name="Anantharaman K."/>
            <person name="Brown C.T."/>
            <person name="Hug L.A."/>
            <person name="Sharon I."/>
            <person name="Castelle C.J."/>
            <person name="Probst A.J."/>
            <person name="Thomas B.C."/>
            <person name="Singh A."/>
            <person name="Wilkins M.J."/>
            <person name="Karaoz U."/>
            <person name="Brodie E.L."/>
            <person name="Williams K.H."/>
            <person name="Hubbard S.S."/>
            <person name="Banfield J.F."/>
        </authorList>
    </citation>
    <scope>NUCLEOTIDE SEQUENCE [LARGE SCALE GENOMIC DNA]</scope>
</reference>
<name>A0A1F4XM93_9BACT</name>
<dbReference type="InterPro" id="IPR028098">
    <property type="entry name" value="Glyco_trans_4-like_N"/>
</dbReference>
<gene>
    <name evidence="3" type="ORF">A2V81_00540</name>
</gene>